<evidence type="ECO:0000313" key="2">
    <source>
        <dbReference type="Proteomes" id="UP000321306"/>
    </source>
</evidence>
<name>A0A511NA78_DEIC1</name>
<organism evidence="1 2">
    <name type="scientific">Deinococcus cellulosilyticus (strain DSM 18568 / NBRC 106333 / KACC 11606 / 5516J-15)</name>
    <dbReference type="NCBI Taxonomy" id="1223518"/>
    <lineage>
        <taxon>Bacteria</taxon>
        <taxon>Thermotogati</taxon>
        <taxon>Deinococcota</taxon>
        <taxon>Deinococci</taxon>
        <taxon>Deinococcales</taxon>
        <taxon>Deinococcaceae</taxon>
        <taxon>Deinococcus</taxon>
    </lineage>
</organism>
<accession>A0A511NA78</accession>
<dbReference type="RefSeq" id="WP_146890826.1">
    <property type="nucleotide sequence ID" value="NZ_BJXB01000041.1"/>
</dbReference>
<proteinExistence type="predicted"/>
<sequence length="63" mass="7219">MKGVLKRHPEGWVLQLPEEAGRALGHSRVVHVEFQKDGLWIRPVREAVEELEPEGHTRGLDQD</sequence>
<dbReference type="AlphaFoldDB" id="A0A511NA78"/>
<reference evidence="1 2" key="1">
    <citation type="submission" date="2019-07" db="EMBL/GenBank/DDBJ databases">
        <title>Whole genome shotgun sequence of Deinococcus cellulosilyticus NBRC 106333.</title>
        <authorList>
            <person name="Hosoyama A."/>
            <person name="Uohara A."/>
            <person name="Ohji S."/>
            <person name="Ichikawa N."/>
        </authorList>
    </citation>
    <scope>NUCLEOTIDE SEQUENCE [LARGE SCALE GENOMIC DNA]</scope>
    <source>
        <strain evidence="1 2">NBRC 106333</strain>
    </source>
</reference>
<keyword evidence="2" id="KW-1185">Reference proteome</keyword>
<dbReference type="Proteomes" id="UP000321306">
    <property type="component" value="Unassembled WGS sequence"/>
</dbReference>
<evidence type="ECO:0000313" key="1">
    <source>
        <dbReference type="EMBL" id="GEM49732.1"/>
    </source>
</evidence>
<evidence type="ECO:0008006" key="3">
    <source>
        <dbReference type="Google" id="ProtNLM"/>
    </source>
</evidence>
<comment type="caution">
    <text evidence="1">The sequence shown here is derived from an EMBL/GenBank/DDBJ whole genome shotgun (WGS) entry which is preliminary data.</text>
</comment>
<protein>
    <recommendedName>
        <fullName evidence="3">AbrB/MazE/SpoVT family DNA-binding domain-containing protein</fullName>
    </recommendedName>
</protein>
<gene>
    <name evidence="1" type="ORF">DC3_53670</name>
</gene>
<dbReference type="EMBL" id="BJXB01000041">
    <property type="protein sequence ID" value="GEM49732.1"/>
    <property type="molecule type" value="Genomic_DNA"/>
</dbReference>